<evidence type="ECO:0000256" key="2">
    <source>
        <dbReference type="ARBA" id="ARBA00022801"/>
    </source>
</evidence>
<gene>
    <name evidence="4" type="ORF">FHP25_32895</name>
</gene>
<comment type="caution">
    <text evidence="4">The sequence shown here is derived from an EMBL/GenBank/DDBJ whole genome shotgun (WGS) entry which is preliminary data.</text>
</comment>
<sequence length="220" mass="23345">MFELEGPSHPPASGKPPKKLIILLHGYGADGADLIGLAEPLAPLLPDAVFHAPNAPYPCDGNPFGYQWFGISQLDPNLMFAGTRGAAPFAEAFLDARLQEYGLTEADTALIGFSQGTMMSLHIGLRRERPVAGIVGFSGVLAGMESLQDEIRSRPPVLLVHGDADELIPVQLMDRTEKALKASGVPVESHVARGVGHGIDQTGLQLCARFLLHVLGGRAP</sequence>
<feature type="domain" description="Phospholipase/carboxylesterase/thioesterase" evidence="3">
    <location>
        <begin position="13"/>
        <end position="211"/>
    </location>
</feature>
<dbReference type="OrthoDB" id="9801763at2"/>
<dbReference type="Gene3D" id="3.40.50.1820">
    <property type="entry name" value="alpha/beta hydrolase"/>
    <property type="match status" value="1"/>
</dbReference>
<dbReference type="AlphaFoldDB" id="A0A5C8PAI4"/>
<dbReference type="PANTHER" id="PTHR10655:SF17">
    <property type="entry name" value="LYSOPHOSPHOLIPASE-LIKE PROTEIN 1"/>
    <property type="match status" value="1"/>
</dbReference>
<evidence type="ECO:0000313" key="4">
    <source>
        <dbReference type="EMBL" id="TXL70803.1"/>
    </source>
</evidence>
<organism evidence="4 5">
    <name type="scientific">Vineibacter terrae</name>
    <dbReference type="NCBI Taxonomy" id="2586908"/>
    <lineage>
        <taxon>Bacteria</taxon>
        <taxon>Pseudomonadati</taxon>
        <taxon>Pseudomonadota</taxon>
        <taxon>Alphaproteobacteria</taxon>
        <taxon>Hyphomicrobiales</taxon>
        <taxon>Vineibacter</taxon>
    </lineage>
</organism>
<dbReference type="RefSeq" id="WP_147851250.1">
    <property type="nucleotide sequence ID" value="NZ_VDUZ01000053.1"/>
</dbReference>
<keyword evidence="5" id="KW-1185">Reference proteome</keyword>
<name>A0A5C8PAI4_9HYPH</name>
<dbReference type="InterPro" id="IPR003140">
    <property type="entry name" value="PLipase/COase/thioEstase"/>
</dbReference>
<dbReference type="PANTHER" id="PTHR10655">
    <property type="entry name" value="LYSOPHOSPHOLIPASE-RELATED"/>
    <property type="match status" value="1"/>
</dbReference>
<keyword evidence="2" id="KW-0378">Hydrolase</keyword>
<evidence type="ECO:0000256" key="1">
    <source>
        <dbReference type="ARBA" id="ARBA00006499"/>
    </source>
</evidence>
<dbReference type="EMBL" id="VDUZ01000053">
    <property type="protein sequence ID" value="TXL70803.1"/>
    <property type="molecule type" value="Genomic_DNA"/>
</dbReference>
<evidence type="ECO:0000259" key="3">
    <source>
        <dbReference type="Pfam" id="PF02230"/>
    </source>
</evidence>
<proteinExistence type="inferred from homology"/>
<comment type="similarity">
    <text evidence="1">Belongs to the AB hydrolase superfamily. AB hydrolase 2 family.</text>
</comment>
<dbReference type="Proteomes" id="UP000321638">
    <property type="component" value="Unassembled WGS sequence"/>
</dbReference>
<dbReference type="Pfam" id="PF02230">
    <property type="entry name" value="Abhydrolase_2"/>
    <property type="match status" value="1"/>
</dbReference>
<reference evidence="4 5" key="1">
    <citation type="submission" date="2019-06" db="EMBL/GenBank/DDBJ databases">
        <title>New taxonomy in bacterial strain CC-CFT640, isolated from vineyard.</title>
        <authorList>
            <person name="Lin S.-Y."/>
            <person name="Tsai C.-F."/>
            <person name="Young C.-C."/>
        </authorList>
    </citation>
    <scope>NUCLEOTIDE SEQUENCE [LARGE SCALE GENOMIC DNA]</scope>
    <source>
        <strain evidence="4 5">CC-CFT640</strain>
    </source>
</reference>
<dbReference type="InterPro" id="IPR029058">
    <property type="entry name" value="AB_hydrolase_fold"/>
</dbReference>
<protein>
    <submittedName>
        <fullName evidence="4">Phospholipase</fullName>
    </submittedName>
</protein>
<dbReference type="InterPro" id="IPR050565">
    <property type="entry name" value="LYPA1-2/EST-like"/>
</dbReference>
<dbReference type="SUPFAM" id="SSF53474">
    <property type="entry name" value="alpha/beta-Hydrolases"/>
    <property type="match status" value="1"/>
</dbReference>
<evidence type="ECO:0000313" key="5">
    <source>
        <dbReference type="Proteomes" id="UP000321638"/>
    </source>
</evidence>
<dbReference type="GO" id="GO:0016787">
    <property type="term" value="F:hydrolase activity"/>
    <property type="evidence" value="ECO:0007669"/>
    <property type="project" value="UniProtKB-KW"/>
</dbReference>
<accession>A0A5C8PAI4</accession>